<dbReference type="InterPro" id="IPR038765">
    <property type="entry name" value="Papain-like_cys_pep_sf"/>
</dbReference>
<evidence type="ECO:0000256" key="4">
    <source>
        <dbReference type="SAM" id="MobiDB-lite"/>
    </source>
</evidence>
<dbReference type="Gene3D" id="3.40.395.10">
    <property type="entry name" value="Adenoviral Proteinase, Chain A"/>
    <property type="match status" value="1"/>
</dbReference>
<keyword evidence="2" id="KW-0645">Protease</keyword>
<proteinExistence type="inferred from homology"/>
<evidence type="ECO:0000256" key="2">
    <source>
        <dbReference type="ARBA" id="ARBA00022670"/>
    </source>
</evidence>
<feature type="region of interest" description="Disordered" evidence="4">
    <location>
        <begin position="1"/>
        <end position="104"/>
    </location>
</feature>
<feature type="domain" description="Ubiquitin-like protease family profile" evidence="5">
    <location>
        <begin position="227"/>
        <end position="393"/>
    </location>
</feature>
<feature type="region of interest" description="Disordered" evidence="4">
    <location>
        <begin position="128"/>
        <end position="155"/>
    </location>
</feature>
<dbReference type="Proteomes" id="UP000887572">
    <property type="component" value="Unplaced"/>
</dbReference>
<evidence type="ECO:0000256" key="3">
    <source>
        <dbReference type="ARBA" id="ARBA00022801"/>
    </source>
</evidence>
<protein>
    <submittedName>
        <fullName evidence="7">Ubiquitin-like protease family profile domain-containing protein</fullName>
    </submittedName>
</protein>
<evidence type="ECO:0000259" key="5">
    <source>
        <dbReference type="PROSITE" id="PS50600"/>
    </source>
</evidence>
<accession>A0A914HS81</accession>
<dbReference type="PROSITE" id="PS50600">
    <property type="entry name" value="ULP_PROTEASE"/>
    <property type="match status" value="1"/>
</dbReference>
<keyword evidence="6" id="KW-1185">Reference proteome</keyword>
<sequence length="598" mass="66364">MPSKKQEFRKQRSERHQRQTDQSVSSGSSLIPNSPLDCKGSADGDGEASLGNTPKICALHISTPASSGGKKRGRPSDDRNKALLPGLDCVPLTDTPNSTVAESATSSPCLKKEKAFEFDQKAITEAMASTPVTSKGKGGRPAKKKRGAGRGKTVDSMSECSIMDESIVVNEIMQVEEPLEDVDANLTLEKIACTAGNVPEHIDFNVLHINFAETRNFNCRIWRWAAIGLYADDATSSGPRFIETCWNNPKEWLNDGFIAMYLAYLASISQRKVVVLDSIVFDAAVSRVRGSYRNYIFGFDPSTPTEVILMPINFPGHWTILVHDIEAGTFFADSLQMSTLDTQKSNLIKGIIAEITSASLESIRIDYVDKENLTPQHDVFSCGYFVCLYAEAWLMSHKTFILENLNINYEKKRILWHLNHLYSSDQVPYHPRPGVTLPCPFVKRLQMEDVQSTSKIFQSNVQLDDDSDDIIIVDVPTKEEKVEEGIFFNTPKNEEAVHSAVQAQAAVPGENLPNELGLVVDSCTAQEPIAQIDDDAIFVRPKTPPRRSLRNKRRVNDSTTANALGPATPITKRCKMVHKGWSCAAAKAKHFPEYYAFR</sequence>
<evidence type="ECO:0000256" key="1">
    <source>
        <dbReference type="ARBA" id="ARBA00005234"/>
    </source>
</evidence>
<feature type="compositionally biased region" description="Basic residues" evidence="4">
    <location>
        <begin position="137"/>
        <end position="149"/>
    </location>
</feature>
<reference evidence="7" key="1">
    <citation type="submission" date="2022-11" db="UniProtKB">
        <authorList>
            <consortium name="WormBaseParasite"/>
        </authorList>
    </citation>
    <scope>IDENTIFICATION</scope>
</reference>
<dbReference type="WBParaSite" id="Gr19_v10_g3986.t1">
    <property type="protein sequence ID" value="Gr19_v10_g3986.t1"/>
    <property type="gene ID" value="Gr19_v10_g3986"/>
</dbReference>
<keyword evidence="3" id="KW-0378">Hydrolase</keyword>
<evidence type="ECO:0000313" key="6">
    <source>
        <dbReference type="Proteomes" id="UP000887572"/>
    </source>
</evidence>
<feature type="compositionally biased region" description="Polar residues" evidence="4">
    <location>
        <begin position="20"/>
        <end position="32"/>
    </location>
</feature>
<feature type="region of interest" description="Disordered" evidence="4">
    <location>
        <begin position="541"/>
        <end position="566"/>
    </location>
</feature>
<organism evidence="6 7">
    <name type="scientific">Globodera rostochiensis</name>
    <name type="common">Golden nematode worm</name>
    <name type="synonym">Heterodera rostochiensis</name>
    <dbReference type="NCBI Taxonomy" id="31243"/>
    <lineage>
        <taxon>Eukaryota</taxon>
        <taxon>Metazoa</taxon>
        <taxon>Ecdysozoa</taxon>
        <taxon>Nematoda</taxon>
        <taxon>Chromadorea</taxon>
        <taxon>Rhabditida</taxon>
        <taxon>Tylenchina</taxon>
        <taxon>Tylenchomorpha</taxon>
        <taxon>Tylenchoidea</taxon>
        <taxon>Heteroderidae</taxon>
        <taxon>Heteroderinae</taxon>
        <taxon>Globodera</taxon>
    </lineage>
</organism>
<comment type="similarity">
    <text evidence="1">Belongs to the peptidase C48 family.</text>
</comment>
<dbReference type="AlphaFoldDB" id="A0A914HS81"/>
<dbReference type="SUPFAM" id="SSF54001">
    <property type="entry name" value="Cysteine proteinases"/>
    <property type="match status" value="1"/>
</dbReference>
<feature type="compositionally biased region" description="Polar residues" evidence="4">
    <location>
        <begin position="94"/>
        <end position="104"/>
    </location>
</feature>
<dbReference type="GO" id="GO:0008234">
    <property type="term" value="F:cysteine-type peptidase activity"/>
    <property type="evidence" value="ECO:0007669"/>
    <property type="project" value="InterPro"/>
</dbReference>
<dbReference type="Pfam" id="PF02902">
    <property type="entry name" value="Peptidase_C48"/>
    <property type="match status" value="1"/>
</dbReference>
<dbReference type="InterPro" id="IPR003653">
    <property type="entry name" value="Peptidase_C48_C"/>
</dbReference>
<feature type="compositionally biased region" description="Basic residues" evidence="4">
    <location>
        <begin position="543"/>
        <end position="553"/>
    </location>
</feature>
<evidence type="ECO:0000313" key="7">
    <source>
        <dbReference type="WBParaSite" id="Gr19_v10_g3986.t1"/>
    </source>
</evidence>
<name>A0A914HS81_GLORO</name>
<dbReference type="GO" id="GO:0006508">
    <property type="term" value="P:proteolysis"/>
    <property type="evidence" value="ECO:0007669"/>
    <property type="project" value="UniProtKB-KW"/>
</dbReference>
<feature type="compositionally biased region" description="Basic and acidic residues" evidence="4">
    <location>
        <begin position="1"/>
        <end position="19"/>
    </location>
</feature>